<dbReference type="Proteomes" id="UP000544331">
    <property type="component" value="Unassembled WGS sequence"/>
</dbReference>
<proteinExistence type="predicted"/>
<feature type="region of interest" description="Disordered" evidence="2">
    <location>
        <begin position="273"/>
        <end position="295"/>
    </location>
</feature>
<dbReference type="AlphaFoldDB" id="A0A8H5YPZ0"/>
<protein>
    <submittedName>
        <fullName evidence="3">Uncharacterized protein</fullName>
    </submittedName>
</protein>
<feature type="coiled-coil region" evidence="1">
    <location>
        <begin position="40"/>
        <end position="74"/>
    </location>
</feature>
<accession>A0A8H5YPZ0</accession>
<evidence type="ECO:0000313" key="3">
    <source>
        <dbReference type="EMBL" id="KAF5716149.1"/>
    </source>
</evidence>
<evidence type="ECO:0000313" key="4">
    <source>
        <dbReference type="Proteomes" id="UP000544331"/>
    </source>
</evidence>
<keyword evidence="4" id="KW-1185">Reference proteome</keyword>
<evidence type="ECO:0000256" key="2">
    <source>
        <dbReference type="SAM" id="MobiDB-lite"/>
    </source>
</evidence>
<sequence>MFKTEAEFPTFCRWGRQDLLTLGSRLAEEIQMRCRVQDQLAELKAQLTKVSKDCDEAQSRANDLEQQLNSALEIQAPQQTSNQFQVASILPDVRPTPDNPGEFTPENFIWAKQQWDRVAEENLRLDNSLHIASAQKHRLETEVIRLSRELENYQKRNIGHGRSMNDAAQQTKEEPPRMTTVATQTDFVDQNNTESKPIEPEHQAVPLQQPRIVMTDATVQAVEQPDEHIMSDELPNQTSEVSGALEVTVQEFTEERIDKEFEVCVTQKASEASSSQTAASKGKGIACQPTMSHDEQSPMTLHVGQLQPIASNTPQEYRISELQWVIQPLRCENDEMRNALNQYRNDDSRSEGPESQLSDASPEEVQARNTDPKTKVQDADVEMGGLTAGQHSTAQQSIEAPVVPAIPPATSEAGEILRFNLQHADEIVDDMSGEDEIRGD</sequence>
<feature type="compositionally biased region" description="Polar residues" evidence="2">
    <location>
        <begin position="389"/>
        <end position="398"/>
    </location>
</feature>
<reference evidence="3 4" key="1">
    <citation type="submission" date="2020-05" db="EMBL/GenBank/DDBJ databases">
        <title>Identification and distribution of gene clusters putatively required for synthesis of sphingolipid metabolism inhibitors in phylogenetically diverse species of the filamentous fungus Fusarium.</title>
        <authorList>
            <person name="Kim H.-S."/>
            <person name="Busman M."/>
            <person name="Brown D.W."/>
            <person name="Divon H."/>
            <person name="Uhlig S."/>
            <person name="Proctor R.H."/>
        </authorList>
    </citation>
    <scope>NUCLEOTIDE SEQUENCE [LARGE SCALE GENOMIC DNA]</scope>
    <source>
        <strain evidence="3 4">NRRL 66235</strain>
    </source>
</reference>
<dbReference type="OrthoDB" id="5103567at2759"/>
<feature type="coiled-coil region" evidence="1">
    <location>
        <begin position="129"/>
        <end position="156"/>
    </location>
</feature>
<gene>
    <name evidence="3" type="ORF">FMUND_6492</name>
</gene>
<feature type="region of interest" description="Disordered" evidence="2">
    <location>
        <begin position="343"/>
        <end position="399"/>
    </location>
</feature>
<comment type="caution">
    <text evidence="3">The sequence shown here is derived from an EMBL/GenBank/DDBJ whole genome shotgun (WGS) entry which is preliminary data.</text>
</comment>
<dbReference type="EMBL" id="JAAOAN010000210">
    <property type="protein sequence ID" value="KAF5716149.1"/>
    <property type="molecule type" value="Genomic_DNA"/>
</dbReference>
<keyword evidence="1" id="KW-0175">Coiled coil</keyword>
<name>A0A8H5YPZ0_9HYPO</name>
<organism evidence="3 4">
    <name type="scientific">Fusarium mundagurra</name>
    <dbReference type="NCBI Taxonomy" id="1567541"/>
    <lineage>
        <taxon>Eukaryota</taxon>
        <taxon>Fungi</taxon>
        <taxon>Dikarya</taxon>
        <taxon>Ascomycota</taxon>
        <taxon>Pezizomycotina</taxon>
        <taxon>Sordariomycetes</taxon>
        <taxon>Hypocreomycetidae</taxon>
        <taxon>Hypocreales</taxon>
        <taxon>Nectriaceae</taxon>
        <taxon>Fusarium</taxon>
        <taxon>Fusarium fujikuroi species complex</taxon>
    </lineage>
</organism>
<evidence type="ECO:0000256" key="1">
    <source>
        <dbReference type="SAM" id="Coils"/>
    </source>
</evidence>